<evidence type="ECO:0000256" key="1">
    <source>
        <dbReference type="SAM" id="Coils"/>
    </source>
</evidence>
<keyword evidence="3" id="KW-1185">Reference proteome</keyword>
<sequence>MDLLKQKLALREEQISEMRSQIENVTEDSSDLDKKILSLRKTIQNLEGKIKDKDKELEEILNLKEKALNNLSDLESSAEKPKKPKSIDKNPDVATAYIEFYTRTVQSKPMFKKLPEFKEELEPSSPQKLNDIELDEELEKLGLSDVLKKYS</sequence>
<accession>A0A1R2BC81</accession>
<evidence type="ECO:0000313" key="3">
    <source>
        <dbReference type="Proteomes" id="UP000187209"/>
    </source>
</evidence>
<gene>
    <name evidence="2" type="ORF">SteCoe_26896</name>
</gene>
<feature type="coiled-coil region" evidence="1">
    <location>
        <begin position="1"/>
        <end position="77"/>
    </location>
</feature>
<proteinExistence type="predicted"/>
<organism evidence="2 3">
    <name type="scientific">Stentor coeruleus</name>
    <dbReference type="NCBI Taxonomy" id="5963"/>
    <lineage>
        <taxon>Eukaryota</taxon>
        <taxon>Sar</taxon>
        <taxon>Alveolata</taxon>
        <taxon>Ciliophora</taxon>
        <taxon>Postciliodesmatophora</taxon>
        <taxon>Heterotrichea</taxon>
        <taxon>Heterotrichida</taxon>
        <taxon>Stentoridae</taxon>
        <taxon>Stentor</taxon>
    </lineage>
</organism>
<dbReference type="Gene3D" id="1.20.5.340">
    <property type="match status" value="1"/>
</dbReference>
<evidence type="ECO:0000313" key="2">
    <source>
        <dbReference type="EMBL" id="OMJ74235.1"/>
    </source>
</evidence>
<dbReference type="AlphaFoldDB" id="A0A1R2BC81"/>
<keyword evidence="1" id="KW-0175">Coiled coil</keyword>
<comment type="caution">
    <text evidence="2">The sequence shown here is derived from an EMBL/GenBank/DDBJ whole genome shotgun (WGS) entry which is preliminary data.</text>
</comment>
<dbReference type="EMBL" id="MPUH01000765">
    <property type="protein sequence ID" value="OMJ74235.1"/>
    <property type="molecule type" value="Genomic_DNA"/>
</dbReference>
<protein>
    <submittedName>
        <fullName evidence="2">Uncharacterized protein</fullName>
    </submittedName>
</protein>
<name>A0A1R2BC81_9CILI</name>
<reference evidence="2 3" key="1">
    <citation type="submission" date="2016-11" db="EMBL/GenBank/DDBJ databases">
        <title>The macronuclear genome of Stentor coeruleus: a giant cell with tiny introns.</title>
        <authorList>
            <person name="Slabodnick M."/>
            <person name="Ruby J.G."/>
            <person name="Reiff S.B."/>
            <person name="Swart E.C."/>
            <person name="Gosai S."/>
            <person name="Prabakaran S."/>
            <person name="Witkowska E."/>
            <person name="Larue G.E."/>
            <person name="Fisher S."/>
            <person name="Freeman R.M."/>
            <person name="Gunawardena J."/>
            <person name="Chu W."/>
            <person name="Stover N.A."/>
            <person name="Gregory B.D."/>
            <person name="Nowacki M."/>
            <person name="Derisi J."/>
            <person name="Roy S.W."/>
            <person name="Marshall W.F."/>
            <person name="Sood P."/>
        </authorList>
    </citation>
    <scope>NUCLEOTIDE SEQUENCE [LARGE SCALE GENOMIC DNA]</scope>
    <source>
        <strain evidence="2">WM001</strain>
    </source>
</reference>
<dbReference type="Proteomes" id="UP000187209">
    <property type="component" value="Unassembled WGS sequence"/>
</dbReference>